<proteinExistence type="inferred from homology"/>
<dbReference type="InterPro" id="IPR029044">
    <property type="entry name" value="Nucleotide-diphossugar_trans"/>
</dbReference>
<evidence type="ECO:0000256" key="8">
    <source>
        <dbReference type="ARBA" id="ARBA00023211"/>
    </source>
</evidence>
<keyword evidence="3" id="KW-0963">Cytoplasm</keyword>
<comment type="catalytic activity">
    <reaction evidence="11">
        <text>[1,4-alpha-D-glucosyl](n)-L-tyrosyl-[glycogenin] + UDP-alpha-D-glucose = [1,4-alpha-D-glucosyl](n+1)-L-tyrosyl-[glycogenin] + UDP + H(+)</text>
        <dbReference type="Rhea" id="RHEA:56560"/>
        <dbReference type="Rhea" id="RHEA-COMP:14606"/>
        <dbReference type="Rhea" id="RHEA-COMP:14607"/>
        <dbReference type="ChEBI" id="CHEBI:15378"/>
        <dbReference type="ChEBI" id="CHEBI:58223"/>
        <dbReference type="ChEBI" id="CHEBI:58885"/>
        <dbReference type="ChEBI" id="CHEBI:140574"/>
        <dbReference type="EC" id="2.4.1.186"/>
    </reaction>
</comment>
<feature type="region of interest" description="Disordered" evidence="14">
    <location>
        <begin position="639"/>
        <end position="712"/>
    </location>
</feature>
<dbReference type="FunFam" id="3.90.550.10:FF:000092">
    <property type="entry name" value="Glycogenin 2"/>
    <property type="match status" value="1"/>
</dbReference>
<dbReference type="EMBL" id="JAQJAN010000001">
    <property type="protein sequence ID" value="KAJ5740427.1"/>
    <property type="molecule type" value="Genomic_DNA"/>
</dbReference>
<evidence type="ECO:0000256" key="6">
    <source>
        <dbReference type="ARBA" id="ARBA00023056"/>
    </source>
</evidence>
<dbReference type="GO" id="GO:0008466">
    <property type="term" value="F:glycogenin glucosyltransferase activity"/>
    <property type="evidence" value="ECO:0007669"/>
    <property type="project" value="UniProtKB-EC"/>
</dbReference>
<evidence type="ECO:0000256" key="13">
    <source>
        <dbReference type="ARBA" id="ARBA00057883"/>
    </source>
</evidence>
<evidence type="ECO:0000313" key="15">
    <source>
        <dbReference type="EMBL" id="KAJ5740427.1"/>
    </source>
</evidence>
<comment type="subcellular location">
    <subcellularLocation>
        <location evidence="2">Cytoplasm</location>
    </subcellularLocation>
</comment>
<keyword evidence="7" id="KW-0325">Glycoprotein</keyword>
<dbReference type="InterPro" id="IPR050587">
    <property type="entry name" value="GNT1/Glycosyltrans_8"/>
</dbReference>
<reference evidence="15" key="2">
    <citation type="submission" date="2023-01" db="EMBL/GenBank/DDBJ databases">
        <authorList>
            <person name="Petersen C."/>
        </authorList>
    </citation>
    <scope>NUCLEOTIDE SEQUENCE</scope>
    <source>
        <strain evidence="15">IBT 17514</strain>
    </source>
</reference>
<evidence type="ECO:0000256" key="10">
    <source>
        <dbReference type="ARBA" id="ARBA00038934"/>
    </source>
</evidence>
<feature type="compositionally biased region" description="Basic and acidic residues" evidence="14">
    <location>
        <begin position="429"/>
        <end position="442"/>
    </location>
</feature>
<dbReference type="PANTHER" id="PTHR11183">
    <property type="entry name" value="GLYCOGENIN SUBFAMILY MEMBER"/>
    <property type="match status" value="1"/>
</dbReference>
<keyword evidence="5" id="KW-0479">Metal-binding</keyword>
<evidence type="ECO:0000256" key="3">
    <source>
        <dbReference type="ARBA" id="ARBA00022490"/>
    </source>
</evidence>
<dbReference type="GO" id="GO:0005978">
    <property type="term" value="P:glycogen biosynthetic process"/>
    <property type="evidence" value="ECO:0007669"/>
    <property type="project" value="UniProtKB-KW"/>
</dbReference>
<keyword evidence="16" id="KW-1185">Reference proteome</keyword>
<evidence type="ECO:0000256" key="7">
    <source>
        <dbReference type="ARBA" id="ARBA00023180"/>
    </source>
</evidence>
<feature type="compositionally biased region" description="Basic residues" evidence="14">
    <location>
        <begin position="332"/>
        <end position="342"/>
    </location>
</feature>
<evidence type="ECO:0000256" key="4">
    <source>
        <dbReference type="ARBA" id="ARBA00022679"/>
    </source>
</evidence>
<dbReference type="CDD" id="cd02537">
    <property type="entry name" value="GT8_Glycogenin"/>
    <property type="match status" value="1"/>
</dbReference>
<protein>
    <recommendedName>
        <fullName evidence="10">glycogenin glucosyltransferase</fullName>
        <ecNumber evidence="10">2.4.1.186</ecNumber>
    </recommendedName>
</protein>
<dbReference type="Gene3D" id="3.90.550.10">
    <property type="entry name" value="Spore Coat Polysaccharide Biosynthesis Protein SpsA, Chain A"/>
    <property type="match status" value="1"/>
</dbReference>
<feature type="region of interest" description="Disordered" evidence="14">
    <location>
        <begin position="372"/>
        <end position="495"/>
    </location>
</feature>
<evidence type="ECO:0000313" key="16">
    <source>
        <dbReference type="Proteomes" id="UP001215712"/>
    </source>
</evidence>
<feature type="region of interest" description="Disordered" evidence="14">
    <location>
        <begin position="756"/>
        <end position="777"/>
    </location>
</feature>
<comment type="function">
    <text evidence="13">Self-glucosylating initiator of glycogen synthesis. It catalyzes the formation of a short alpha (1,4)-glucosyl chain covalently attached via a glucose 1-O-tyrosyl linkage to internal tyrosine residues and these chains act as primers for the elongation reaction catalyzed by glycogen synthase.</text>
</comment>
<feature type="region of interest" description="Disordered" evidence="14">
    <location>
        <begin position="310"/>
        <end position="345"/>
    </location>
</feature>
<accession>A0AAD6N0V6</accession>
<dbReference type="EC" id="2.4.1.186" evidence="10"/>
<feature type="region of interest" description="Disordered" evidence="14">
    <location>
        <begin position="232"/>
        <end position="288"/>
    </location>
</feature>
<evidence type="ECO:0000256" key="5">
    <source>
        <dbReference type="ARBA" id="ARBA00022723"/>
    </source>
</evidence>
<dbReference type="SUPFAM" id="SSF53448">
    <property type="entry name" value="Nucleotide-diphospho-sugar transferases"/>
    <property type="match status" value="1"/>
</dbReference>
<reference evidence="15" key="1">
    <citation type="journal article" date="2023" name="IMA Fungus">
        <title>Comparative genomic study of the Penicillium genus elucidates a diverse pangenome and 15 lateral gene transfer events.</title>
        <authorList>
            <person name="Petersen C."/>
            <person name="Sorensen T."/>
            <person name="Nielsen M.R."/>
            <person name="Sondergaard T.E."/>
            <person name="Sorensen J.L."/>
            <person name="Fitzpatrick D.A."/>
            <person name="Frisvad J.C."/>
            <person name="Nielsen K.L."/>
        </authorList>
    </citation>
    <scope>NUCLEOTIDE SEQUENCE</scope>
    <source>
        <strain evidence="15">IBT 17514</strain>
    </source>
</reference>
<gene>
    <name evidence="15" type="ORF">N7493_000299</name>
</gene>
<feature type="compositionally biased region" description="Basic and acidic residues" evidence="14">
    <location>
        <begin position="402"/>
        <end position="411"/>
    </location>
</feature>
<dbReference type="Pfam" id="PF01501">
    <property type="entry name" value="Glyco_transf_8"/>
    <property type="match status" value="1"/>
</dbReference>
<feature type="compositionally biased region" description="Low complexity" evidence="14">
    <location>
        <begin position="646"/>
        <end position="672"/>
    </location>
</feature>
<dbReference type="AlphaFoldDB" id="A0AAD6N0V6"/>
<dbReference type="Proteomes" id="UP001215712">
    <property type="component" value="Unassembled WGS sequence"/>
</dbReference>
<feature type="compositionally biased region" description="Basic and acidic residues" evidence="14">
    <location>
        <begin position="264"/>
        <end position="275"/>
    </location>
</feature>
<dbReference type="InterPro" id="IPR002495">
    <property type="entry name" value="Glyco_trans_8"/>
</dbReference>
<evidence type="ECO:0000256" key="9">
    <source>
        <dbReference type="ARBA" id="ARBA00038162"/>
    </source>
</evidence>
<comment type="cofactor">
    <cofactor evidence="1">
        <name>Mn(2+)</name>
        <dbReference type="ChEBI" id="CHEBI:29035"/>
    </cofactor>
</comment>
<evidence type="ECO:0000256" key="12">
    <source>
        <dbReference type="ARBA" id="ARBA00052293"/>
    </source>
</evidence>
<comment type="similarity">
    <text evidence="9">Belongs to the glycosyltransferase 8 family. Glycogenin subfamily.</text>
</comment>
<name>A0AAD6N0V6_9EURO</name>
<keyword evidence="8" id="KW-0464">Manganese</keyword>
<dbReference type="GO" id="GO:0046872">
    <property type="term" value="F:metal ion binding"/>
    <property type="evidence" value="ECO:0007669"/>
    <property type="project" value="UniProtKB-KW"/>
</dbReference>
<keyword evidence="6" id="KW-0320">Glycogen biosynthesis</keyword>
<sequence>MVLAHSLRDNGTTAKLIALFTPDKLRSETVNELRTVYDELIPVHSITNATPANLWLMDRPDLIATFTKIELWRLTQYERIVYIDCDVVTIRAPDELFALDVDFAAAPDVGWPDCFNSGLMVLRPNMEDYYALKALAERGISFDGADQGLLNMHFGDWHRLSFTYNCTPSANYQYIPAYKHFQSTISLIHFIGSQKPWNMPRQVVPLDSPYNQLLGIWWSVYDRHYRPPFVTYSQPDHLQPSHGSDHHTGITHSTGQELSQPHEQQPESHHSHHQGEPVSSHYEGARSDEEIPTLVSSETTHAQLDSWHQPHQEFHEHHQHHQHHEHQDHHDHHDHHHHHHEIHHASNITDVPVLSAVPQYVRGEEHVSAFIPPMPYAPAPETHVHHPTYGTQPDTNHPQYQQHHDQHQYHEHHPHYHHEQPQQQQQQHDQPDQPREHSETPVHHPQPGAPPVTEHWHRAPSPEPEAEPGTPSFEAPKAEWDASREPPPLNTRPEGISLEQKTYTMSEDTNLFQPPQSYPEPPKNMYYQVPKTKPEPQRVMQVFPWESHAPQPTRVFADEQPVVQAQSPEQPSWQPVAGEESIPVEQSDTESFFQFRMPYEPSAETWEQYTRSNAWDEDPHIQRYIESLQQARRGKTQVISGSAHASPSHSTNTSTSTSYFSSTTATTTGTSSGHRPSIRLTDFPSEIERPSLPVTPAPIERSRGVMSDDEHEGSTVTTLPVAEGVPNQEDWVGVTVDAFSHLLEATYLLWRFTESPGSTRRAPASTIRSLGGSGALV</sequence>
<evidence type="ECO:0000256" key="11">
    <source>
        <dbReference type="ARBA" id="ARBA00050886"/>
    </source>
</evidence>
<keyword evidence="4" id="KW-0808">Transferase</keyword>
<comment type="caution">
    <text evidence="15">The sequence shown here is derived from an EMBL/GenBank/DDBJ whole genome shotgun (WGS) entry which is preliminary data.</text>
</comment>
<evidence type="ECO:0000256" key="2">
    <source>
        <dbReference type="ARBA" id="ARBA00004496"/>
    </source>
</evidence>
<organism evidence="15 16">
    <name type="scientific">Penicillium malachiteum</name>
    <dbReference type="NCBI Taxonomy" id="1324776"/>
    <lineage>
        <taxon>Eukaryota</taxon>
        <taxon>Fungi</taxon>
        <taxon>Dikarya</taxon>
        <taxon>Ascomycota</taxon>
        <taxon>Pezizomycotina</taxon>
        <taxon>Eurotiomycetes</taxon>
        <taxon>Eurotiomycetidae</taxon>
        <taxon>Eurotiales</taxon>
        <taxon>Aspergillaceae</taxon>
        <taxon>Penicillium</taxon>
    </lineage>
</organism>
<dbReference type="GO" id="GO:0005737">
    <property type="term" value="C:cytoplasm"/>
    <property type="evidence" value="ECO:0007669"/>
    <property type="project" value="UniProtKB-SubCell"/>
</dbReference>
<comment type="catalytic activity">
    <reaction evidence="12">
        <text>L-tyrosyl-[glycogenin] + UDP-alpha-D-glucose = alpha-D-glucosyl-L-tyrosyl-[glycogenin] + UDP + H(+)</text>
        <dbReference type="Rhea" id="RHEA:23360"/>
        <dbReference type="Rhea" id="RHEA-COMP:14604"/>
        <dbReference type="Rhea" id="RHEA-COMP:14605"/>
        <dbReference type="ChEBI" id="CHEBI:15378"/>
        <dbReference type="ChEBI" id="CHEBI:46858"/>
        <dbReference type="ChEBI" id="CHEBI:58223"/>
        <dbReference type="ChEBI" id="CHEBI:58885"/>
        <dbReference type="ChEBI" id="CHEBI:140573"/>
        <dbReference type="EC" id="2.4.1.186"/>
    </reaction>
</comment>
<evidence type="ECO:0000256" key="1">
    <source>
        <dbReference type="ARBA" id="ARBA00001936"/>
    </source>
</evidence>
<evidence type="ECO:0000256" key="14">
    <source>
        <dbReference type="SAM" id="MobiDB-lite"/>
    </source>
</evidence>